<protein>
    <submittedName>
        <fullName evidence="8">Putative gamma-butyrobetaine hydroxylase gamma-butyrobetaine dioxygenase</fullName>
    </submittedName>
</protein>
<evidence type="ECO:0000256" key="1">
    <source>
        <dbReference type="ARBA" id="ARBA00001954"/>
    </source>
</evidence>
<dbReference type="Pfam" id="PF02668">
    <property type="entry name" value="TauD"/>
    <property type="match status" value="1"/>
</dbReference>
<evidence type="ECO:0000313" key="8">
    <source>
        <dbReference type="EMBL" id="KHJ35172.1"/>
    </source>
</evidence>
<gene>
    <name evidence="8" type="ORF">EV44_g5908</name>
</gene>
<keyword evidence="6" id="KW-0408">Iron</keyword>
<organism evidence="8 9">
    <name type="scientific">Uncinula necator</name>
    <name type="common">Grape powdery mildew</name>
    <dbReference type="NCBI Taxonomy" id="52586"/>
    <lineage>
        <taxon>Eukaryota</taxon>
        <taxon>Fungi</taxon>
        <taxon>Dikarya</taxon>
        <taxon>Ascomycota</taxon>
        <taxon>Pezizomycotina</taxon>
        <taxon>Leotiomycetes</taxon>
        <taxon>Erysiphales</taxon>
        <taxon>Erysiphaceae</taxon>
        <taxon>Erysiphe</taxon>
    </lineage>
</organism>
<dbReference type="InterPro" id="IPR042098">
    <property type="entry name" value="TauD-like_sf"/>
</dbReference>
<dbReference type="AlphaFoldDB" id="A0A0B1P8Z1"/>
<evidence type="ECO:0000256" key="2">
    <source>
        <dbReference type="ARBA" id="ARBA00008654"/>
    </source>
</evidence>
<evidence type="ECO:0000313" key="9">
    <source>
        <dbReference type="Proteomes" id="UP000030854"/>
    </source>
</evidence>
<dbReference type="GO" id="GO:0051213">
    <property type="term" value="F:dioxygenase activity"/>
    <property type="evidence" value="ECO:0007669"/>
    <property type="project" value="UniProtKB-KW"/>
</dbReference>
<evidence type="ECO:0000256" key="5">
    <source>
        <dbReference type="ARBA" id="ARBA00023002"/>
    </source>
</evidence>
<dbReference type="HOGENOM" id="CLU_021859_0_0_1"/>
<dbReference type="Gene3D" id="3.60.130.10">
    <property type="entry name" value="Clavaminate synthase-like"/>
    <property type="match status" value="1"/>
</dbReference>
<dbReference type="GO" id="GO:0046872">
    <property type="term" value="F:metal ion binding"/>
    <property type="evidence" value="ECO:0007669"/>
    <property type="project" value="UniProtKB-KW"/>
</dbReference>
<dbReference type="Gene3D" id="3.30.2020.30">
    <property type="match status" value="1"/>
</dbReference>
<comment type="caution">
    <text evidence="8">The sequence shown here is derived from an EMBL/GenBank/DDBJ whole genome shotgun (WGS) entry which is preliminary data.</text>
</comment>
<dbReference type="Proteomes" id="UP000030854">
    <property type="component" value="Unassembled WGS sequence"/>
</dbReference>
<comment type="similarity">
    <text evidence="2">Belongs to the gamma-BBH/TMLD family.</text>
</comment>
<proteinExistence type="inferred from homology"/>
<dbReference type="PANTHER" id="PTHR10696:SF25">
    <property type="entry name" value="OXIDOREDUCTASE AIM17-RELATED"/>
    <property type="match status" value="1"/>
</dbReference>
<comment type="cofactor">
    <cofactor evidence="1">
        <name>Fe(2+)</name>
        <dbReference type="ChEBI" id="CHEBI:29033"/>
    </cofactor>
</comment>
<name>A0A0B1P8Z1_UNCNE</name>
<evidence type="ECO:0000256" key="6">
    <source>
        <dbReference type="ARBA" id="ARBA00023004"/>
    </source>
</evidence>
<dbReference type="GO" id="GO:0005739">
    <property type="term" value="C:mitochondrion"/>
    <property type="evidence" value="ECO:0007669"/>
    <property type="project" value="TreeGrafter"/>
</dbReference>
<dbReference type="SUPFAM" id="SSF51197">
    <property type="entry name" value="Clavaminate synthase-like"/>
    <property type="match status" value="1"/>
</dbReference>
<evidence type="ECO:0000259" key="7">
    <source>
        <dbReference type="Pfam" id="PF02668"/>
    </source>
</evidence>
<dbReference type="InterPro" id="IPR038492">
    <property type="entry name" value="GBBH-like_N_sf"/>
</dbReference>
<dbReference type="InterPro" id="IPR050411">
    <property type="entry name" value="AlphaKG_dependent_hydroxylases"/>
</dbReference>
<sequence>MYGSTCFEIMFKMGILRTNLVSINSKLRWASTLKCVGVGATRKLHIPHFSFPLIQMQTRVPFLPRISTRCNTFRRLWDQNPIILRDACVCSMCVDPHSGQKNFKTSDIPVNIKAESMNLKEDGLHVKWINEIPGFQSHESVIPLDFIYAVPYTLSNTSQDAPRSWDCRTMQQLLPTLRFDYSQYINQSKTFHKVIKSIRKWGLVFLNGVPKSEEAVEKIASRIGPLRNTFYGKTWDVVSVNEAKNVAYTDKYLGLHQDLLYMENPPGIQFLHCLKNNCKGGESLFCDAFRVAEQLSSSDYDVLSKEKIGYHYEKAGESYQRSHPVLEIDPKDQSNAIGRPLPLFVNYSPPFQAPFALNFRSSTFTEFVQSLGRFAQGVESVENVFKYKLLPGECVIFNNRRVLHGRECFEAQANERWLKGCYLDSDVFLSCLRYIQMAEIHLRHENLNNLDSKDASSQSNVT</sequence>
<dbReference type="CDD" id="cd00250">
    <property type="entry name" value="CAS_like"/>
    <property type="match status" value="1"/>
</dbReference>
<feature type="domain" description="TauD/TfdA-like" evidence="7">
    <location>
        <begin position="178"/>
        <end position="422"/>
    </location>
</feature>
<evidence type="ECO:0000256" key="4">
    <source>
        <dbReference type="ARBA" id="ARBA00022964"/>
    </source>
</evidence>
<dbReference type="OMA" id="MPYFEYK"/>
<keyword evidence="5" id="KW-0560">Oxidoreductase</keyword>
<accession>A0A0B1P8Z1</accession>
<keyword evidence="9" id="KW-1185">Reference proteome</keyword>
<keyword evidence="4 8" id="KW-0223">Dioxygenase</keyword>
<reference evidence="8 9" key="1">
    <citation type="journal article" date="2014" name="BMC Genomics">
        <title>Adaptive genomic structural variation in the grape powdery mildew pathogen, Erysiphe necator.</title>
        <authorList>
            <person name="Jones L."/>
            <person name="Riaz S."/>
            <person name="Morales-Cruz A."/>
            <person name="Amrine K.C."/>
            <person name="McGuire B."/>
            <person name="Gubler W.D."/>
            <person name="Walker M.A."/>
            <person name="Cantu D."/>
        </authorList>
    </citation>
    <scope>NUCLEOTIDE SEQUENCE [LARGE SCALE GENOMIC DNA]</scope>
    <source>
        <strain evidence="9">c</strain>
    </source>
</reference>
<evidence type="ECO:0000256" key="3">
    <source>
        <dbReference type="ARBA" id="ARBA00022723"/>
    </source>
</evidence>
<keyword evidence="3" id="KW-0479">Metal-binding</keyword>
<dbReference type="EMBL" id="JNVN01000492">
    <property type="protein sequence ID" value="KHJ35172.1"/>
    <property type="molecule type" value="Genomic_DNA"/>
</dbReference>
<dbReference type="GO" id="GO:0045329">
    <property type="term" value="P:carnitine biosynthetic process"/>
    <property type="evidence" value="ECO:0007669"/>
    <property type="project" value="TreeGrafter"/>
</dbReference>
<dbReference type="PANTHER" id="PTHR10696">
    <property type="entry name" value="GAMMA-BUTYROBETAINE HYDROXYLASE-RELATED"/>
    <property type="match status" value="1"/>
</dbReference>
<dbReference type="InterPro" id="IPR003819">
    <property type="entry name" value="TauD/TfdA-like"/>
</dbReference>
<dbReference type="STRING" id="52586.A0A0B1P8Z1"/>